<feature type="domain" description="Peptidase M16 C-terminal" evidence="8">
    <location>
        <begin position="197"/>
        <end position="379"/>
    </location>
</feature>
<evidence type="ECO:0000313" key="10">
    <source>
        <dbReference type="Proteomes" id="UP000243778"/>
    </source>
</evidence>
<proteinExistence type="inferred from homology"/>
<dbReference type="AlphaFoldDB" id="A0A1H2RN24"/>
<dbReference type="PANTHER" id="PTHR43690">
    <property type="entry name" value="NARDILYSIN"/>
    <property type="match status" value="1"/>
</dbReference>
<dbReference type="GO" id="GO:0046872">
    <property type="term" value="F:metal ion binding"/>
    <property type="evidence" value="ECO:0007669"/>
    <property type="project" value="InterPro"/>
</dbReference>
<evidence type="ECO:0000259" key="8">
    <source>
        <dbReference type="Pfam" id="PF05193"/>
    </source>
</evidence>
<dbReference type="OrthoDB" id="9811314at2"/>
<feature type="domain" description="Peptidase M16 N-terminal" evidence="7">
    <location>
        <begin position="41"/>
        <end position="185"/>
    </location>
</feature>
<evidence type="ECO:0000256" key="2">
    <source>
        <dbReference type="ARBA" id="ARBA00022670"/>
    </source>
</evidence>
<evidence type="ECO:0000256" key="1">
    <source>
        <dbReference type="ARBA" id="ARBA00007261"/>
    </source>
</evidence>
<feature type="signal peptide" evidence="6">
    <location>
        <begin position="1"/>
        <end position="25"/>
    </location>
</feature>
<feature type="chain" id="PRO_5017465101" evidence="6">
    <location>
        <begin position="26"/>
        <end position="452"/>
    </location>
</feature>
<keyword evidence="10" id="KW-1185">Reference proteome</keyword>
<keyword evidence="6" id="KW-0732">Signal</keyword>
<comment type="similarity">
    <text evidence="1">Belongs to the peptidase M16 family.</text>
</comment>
<accession>A0A1H2RN24</accession>
<dbReference type="Pfam" id="PF05193">
    <property type="entry name" value="Peptidase_M16_C"/>
    <property type="match status" value="1"/>
</dbReference>
<keyword evidence="3" id="KW-0378">Hydrolase</keyword>
<dbReference type="InterPro" id="IPR011765">
    <property type="entry name" value="Pept_M16_N"/>
</dbReference>
<dbReference type="RefSeq" id="WP_090224169.1">
    <property type="nucleotide sequence ID" value="NZ_FNNU01000001.1"/>
</dbReference>
<dbReference type="InterPro" id="IPR007863">
    <property type="entry name" value="Peptidase_M16_C"/>
</dbReference>
<reference evidence="10" key="1">
    <citation type="submission" date="2016-10" db="EMBL/GenBank/DDBJ databases">
        <authorList>
            <person name="Varghese N."/>
            <person name="Submissions S."/>
        </authorList>
    </citation>
    <scope>NUCLEOTIDE SEQUENCE [LARGE SCALE GENOMIC DNA]</scope>
    <source>
        <strain evidence="10">NRRL B-59562</strain>
    </source>
</reference>
<sequence length="452" mass="49951">MNKALLCRVAGVLLGALCMPLPLLAAEPSPTHEFSLDNGLKVLVREDHRAPVVVSQLWYKVGSSYEQPGRTGLSHALEHMMFKGSRKLGPGEASLILRDLGAEENAFTSDDYTAYYQVLARDRLNVAFELEADRMAGLKLPADEFSREIEVIKEERRLRTDDKPNALAFERFKAMAYPASGYSIPTIGWMADLERMQIDELRAWYQSWYAPNNATLVVVGDVSADEVRALAQRWFGNIPKRAVPSSKRPLELAEPGERRLTLHVKTQLPSLIMGFNVPGLATAKDPRDVNALRLIGALLDGGYSARLPSRLERGEELVSGASAWYEAYTRGDSLFVVSATPNVQTGKTLADTEAGVWRLLEELKKTPPSAEELARVRAQVIAGLVYERDSITSQANTMGQLESVGLSWKLMDQELADLEAVTPADIQAAASTYFTRTRLSVAHVLPEEAHDE</sequence>
<evidence type="ECO:0000256" key="5">
    <source>
        <dbReference type="ARBA" id="ARBA00023049"/>
    </source>
</evidence>
<dbReference type="Gene3D" id="3.30.830.10">
    <property type="entry name" value="Metalloenzyme, LuxS/M16 peptidase-like"/>
    <property type="match status" value="2"/>
</dbReference>
<keyword evidence="4" id="KW-0862">Zinc</keyword>
<dbReference type="InterPro" id="IPR050626">
    <property type="entry name" value="Peptidase_M16"/>
</dbReference>
<evidence type="ECO:0000256" key="6">
    <source>
        <dbReference type="SAM" id="SignalP"/>
    </source>
</evidence>
<dbReference type="GO" id="GO:0008237">
    <property type="term" value="F:metallopeptidase activity"/>
    <property type="evidence" value="ECO:0007669"/>
    <property type="project" value="UniProtKB-KW"/>
</dbReference>
<dbReference type="STRING" id="1007099.SAMN05216287_0408"/>
<evidence type="ECO:0000259" key="7">
    <source>
        <dbReference type="Pfam" id="PF00675"/>
    </source>
</evidence>
<keyword evidence="2 9" id="KW-0645">Protease</keyword>
<evidence type="ECO:0000313" key="9">
    <source>
        <dbReference type="EMBL" id="SDW20658.1"/>
    </source>
</evidence>
<dbReference type="Proteomes" id="UP000243778">
    <property type="component" value="Unassembled WGS sequence"/>
</dbReference>
<dbReference type="SUPFAM" id="SSF63411">
    <property type="entry name" value="LuxS/MPP-like metallohydrolase"/>
    <property type="match status" value="2"/>
</dbReference>
<gene>
    <name evidence="9" type="ORF">SAMN05216287_0408</name>
</gene>
<evidence type="ECO:0000256" key="4">
    <source>
        <dbReference type="ARBA" id="ARBA00022833"/>
    </source>
</evidence>
<dbReference type="GO" id="GO:0006508">
    <property type="term" value="P:proteolysis"/>
    <property type="evidence" value="ECO:0007669"/>
    <property type="project" value="UniProtKB-KW"/>
</dbReference>
<dbReference type="Pfam" id="PF00675">
    <property type="entry name" value="Peptidase_M16"/>
    <property type="match status" value="1"/>
</dbReference>
<keyword evidence="5" id="KW-0482">Metalloprotease</keyword>
<protein>
    <submittedName>
        <fullName evidence="9">Zinc protease</fullName>
    </submittedName>
</protein>
<organism evidence="9 10">
    <name type="scientific">Pseudomonas kuykendallii</name>
    <dbReference type="NCBI Taxonomy" id="1007099"/>
    <lineage>
        <taxon>Bacteria</taxon>
        <taxon>Pseudomonadati</taxon>
        <taxon>Pseudomonadota</taxon>
        <taxon>Gammaproteobacteria</taxon>
        <taxon>Pseudomonadales</taxon>
        <taxon>Pseudomonadaceae</taxon>
        <taxon>Pseudomonas</taxon>
    </lineage>
</organism>
<name>A0A1H2RN24_9PSED</name>
<evidence type="ECO:0000256" key="3">
    <source>
        <dbReference type="ARBA" id="ARBA00022801"/>
    </source>
</evidence>
<dbReference type="InterPro" id="IPR011249">
    <property type="entry name" value="Metalloenz_LuxS/M16"/>
</dbReference>
<dbReference type="EMBL" id="FNNU01000001">
    <property type="protein sequence ID" value="SDW20658.1"/>
    <property type="molecule type" value="Genomic_DNA"/>
</dbReference>
<dbReference type="PANTHER" id="PTHR43690:SF17">
    <property type="entry name" value="PROTEIN YHJJ"/>
    <property type="match status" value="1"/>
</dbReference>